<dbReference type="RefSeq" id="WP_302075058.1">
    <property type="nucleotide sequence ID" value="NZ_JAUKWQ010000001.1"/>
</dbReference>
<proteinExistence type="predicted"/>
<keyword evidence="1" id="KW-0175">Coiled coil</keyword>
<reference evidence="3" key="2">
    <citation type="submission" date="2023-07" db="EMBL/GenBank/DDBJ databases">
        <authorList>
            <person name="Sun H."/>
        </authorList>
    </citation>
    <scope>NUCLEOTIDE SEQUENCE</scope>
    <source>
        <strain evidence="3">05753</strain>
    </source>
</reference>
<name>A0ABT8SR58_9HYPH</name>
<keyword evidence="2" id="KW-0732">Signal</keyword>
<gene>
    <name evidence="3" type="ORF">Q2T52_02305</name>
</gene>
<keyword evidence="4" id="KW-1185">Reference proteome</keyword>
<reference evidence="3" key="1">
    <citation type="journal article" date="2015" name="Int. J. Syst. Evol. Microbiol.">
        <title>Rhizobium oryzicola sp. nov., potential plant-growth-promoting endophytic bacteria isolated from rice roots.</title>
        <authorList>
            <person name="Zhang X.X."/>
            <person name="Gao J.S."/>
            <person name="Cao Y.H."/>
            <person name="Sheirdil R.A."/>
            <person name="Wang X.C."/>
            <person name="Zhang L."/>
        </authorList>
    </citation>
    <scope>NUCLEOTIDE SEQUENCE</scope>
    <source>
        <strain evidence="3">05753</strain>
    </source>
</reference>
<dbReference type="Proteomes" id="UP001169006">
    <property type="component" value="Unassembled WGS sequence"/>
</dbReference>
<evidence type="ECO:0000256" key="2">
    <source>
        <dbReference type="SAM" id="SignalP"/>
    </source>
</evidence>
<feature type="chain" id="PRO_5046273074" evidence="2">
    <location>
        <begin position="22"/>
        <end position="134"/>
    </location>
</feature>
<feature type="coiled-coil region" evidence="1">
    <location>
        <begin position="59"/>
        <end position="86"/>
    </location>
</feature>
<evidence type="ECO:0000256" key="1">
    <source>
        <dbReference type="SAM" id="Coils"/>
    </source>
</evidence>
<accession>A0ABT8SR58</accession>
<comment type="caution">
    <text evidence="3">The sequence shown here is derived from an EMBL/GenBank/DDBJ whole genome shotgun (WGS) entry which is preliminary data.</text>
</comment>
<evidence type="ECO:0000313" key="4">
    <source>
        <dbReference type="Proteomes" id="UP001169006"/>
    </source>
</evidence>
<evidence type="ECO:0000313" key="3">
    <source>
        <dbReference type="EMBL" id="MDO1580917.1"/>
    </source>
</evidence>
<protein>
    <submittedName>
        <fullName evidence="3">Uncharacterized protein</fullName>
    </submittedName>
</protein>
<feature type="signal peptide" evidence="2">
    <location>
        <begin position="1"/>
        <end position="21"/>
    </location>
</feature>
<sequence>MRSTLLTALAVVILGGMPARAEEPANRFRLEKTDGGFIRLDQQTGAITFCREQNGSLSCRMAADERAAYERELDMLTKRVEALEAKAGKETLRQPMPSDAEVERSLSIMERFMRSFMGLVREFRSEEQTSPNRT</sequence>
<organism evidence="3 4">
    <name type="scientific">Rhizobium oryzicola</name>
    <dbReference type="NCBI Taxonomy" id="1232668"/>
    <lineage>
        <taxon>Bacteria</taxon>
        <taxon>Pseudomonadati</taxon>
        <taxon>Pseudomonadota</taxon>
        <taxon>Alphaproteobacteria</taxon>
        <taxon>Hyphomicrobiales</taxon>
        <taxon>Rhizobiaceae</taxon>
        <taxon>Rhizobium/Agrobacterium group</taxon>
        <taxon>Rhizobium</taxon>
    </lineage>
</organism>
<dbReference type="EMBL" id="JAUKWQ010000001">
    <property type="protein sequence ID" value="MDO1580917.1"/>
    <property type="molecule type" value="Genomic_DNA"/>
</dbReference>